<dbReference type="Proteomes" id="UP000070346">
    <property type="component" value="Unassembled WGS sequence"/>
</dbReference>
<evidence type="ECO:0000313" key="1">
    <source>
        <dbReference type="EMBL" id="KXN76471.1"/>
    </source>
</evidence>
<dbReference type="EMBL" id="NIBB01000055">
    <property type="protein sequence ID" value="PAB52174.1"/>
    <property type="molecule type" value="Genomic_DNA"/>
</dbReference>
<comment type="caution">
    <text evidence="1">The sequence shown here is derived from an EMBL/GenBank/DDBJ whole genome shotgun (WGS) entry which is preliminary data.</text>
</comment>
<dbReference type="Proteomes" id="UP000216448">
    <property type="component" value="Unassembled WGS sequence"/>
</dbReference>
<reference evidence="2 4" key="2">
    <citation type="submission" date="2017-05" db="EMBL/GenBank/DDBJ databases">
        <title>Lactobacillus johnsonii from commercial turkeys.</title>
        <authorList>
            <person name="Johnson T.J."/>
            <person name="Youmans B."/>
        </authorList>
    </citation>
    <scope>NUCLEOTIDE SEQUENCE [LARGE SCALE GENOMIC DNA]</scope>
    <source>
        <strain evidence="2 4">UMNLJ54</strain>
    </source>
</reference>
<dbReference type="AlphaFoldDB" id="A0A137PND2"/>
<evidence type="ECO:0000313" key="2">
    <source>
        <dbReference type="EMBL" id="PAB52174.1"/>
    </source>
</evidence>
<proteinExistence type="predicted"/>
<sequence length="110" mass="11760">MILYSPGLGSDTVSLTPAMGIDKPIPCAMVRLKEYLRAKFGKGVVGAGVRSSLKGLHWLENVDNCKSRTDVIFHQCCGSTLEQSNLKTSVLLRKPSSFVVGSKTTGTATT</sequence>
<evidence type="ECO:0000313" key="3">
    <source>
        <dbReference type="Proteomes" id="UP000070346"/>
    </source>
</evidence>
<protein>
    <submittedName>
        <fullName evidence="1">Uncharacterized protein</fullName>
    </submittedName>
</protein>
<dbReference type="EMBL" id="LSNG01000020">
    <property type="protein sequence ID" value="KXN76471.1"/>
    <property type="molecule type" value="Genomic_DNA"/>
</dbReference>
<accession>A0A137PND2</accession>
<reference evidence="1 3" key="1">
    <citation type="submission" date="2016-02" db="EMBL/GenBank/DDBJ databases">
        <title>Complete Genome Sequences of Lactobacillus johnsonii Strain W1.</title>
        <authorList>
            <person name="Sun Y."/>
            <person name="Wu X."/>
        </authorList>
    </citation>
    <scope>NUCLEOTIDE SEQUENCE [LARGE SCALE GENOMIC DNA]</scope>
    <source>
        <strain evidence="1 3">W1</strain>
    </source>
</reference>
<name>A0A137PND2_LACJH</name>
<evidence type="ECO:0000313" key="4">
    <source>
        <dbReference type="Proteomes" id="UP000216448"/>
    </source>
</evidence>
<gene>
    <name evidence="2" type="ORF">A3P64_07810</name>
    <name evidence="1" type="ORF">AYJ53_02885</name>
</gene>
<organism evidence="1 3">
    <name type="scientific">Lactobacillus johnsonii</name>
    <dbReference type="NCBI Taxonomy" id="33959"/>
    <lineage>
        <taxon>Bacteria</taxon>
        <taxon>Bacillati</taxon>
        <taxon>Bacillota</taxon>
        <taxon>Bacilli</taxon>
        <taxon>Lactobacillales</taxon>
        <taxon>Lactobacillaceae</taxon>
        <taxon>Lactobacillus</taxon>
    </lineage>
</organism>